<accession>A0AAP0PGJ4</accession>
<organism evidence="2 3">
    <name type="scientific">Stephania cephalantha</name>
    <dbReference type="NCBI Taxonomy" id="152367"/>
    <lineage>
        <taxon>Eukaryota</taxon>
        <taxon>Viridiplantae</taxon>
        <taxon>Streptophyta</taxon>
        <taxon>Embryophyta</taxon>
        <taxon>Tracheophyta</taxon>
        <taxon>Spermatophyta</taxon>
        <taxon>Magnoliopsida</taxon>
        <taxon>Ranunculales</taxon>
        <taxon>Menispermaceae</taxon>
        <taxon>Menispermoideae</taxon>
        <taxon>Cissampelideae</taxon>
        <taxon>Stephania</taxon>
    </lineage>
</organism>
<dbReference type="EMBL" id="JBBNAG010000004">
    <property type="protein sequence ID" value="KAK9140051.1"/>
    <property type="molecule type" value="Genomic_DNA"/>
</dbReference>
<feature type="compositionally biased region" description="Polar residues" evidence="1">
    <location>
        <begin position="83"/>
        <end position="97"/>
    </location>
</feature>
<feature type="compositionally biased region" description="Low complexity" evidence="1">
    <location>
        <begin position="64"/>
        <end position="76"/>
    </location>
</feature>
<sequence length="97" mass="10634">MVATSVSETYQQAYHRALECELALRDEDEVQFRARSDRYSQGKRSFGSYQIGRGGNFKKHRFKGSASNHASSGGASRVPHTLADTTTHSRAPAPSSS</sequence>
<keyword evidence="3" id="KW-1185">Reference proteome</keyword>
<comment type="caution">
    <text evidence="2">The sequence shown here is derived from an EMBL/GenBank/DDBJ whole genome shotgun (WGS) entry which is preliminary data.</text>
</comment>
<evidence type="ECO:0000256" key="1">
    <source>
        <dbReference type="SAM" id="MobiDB-lite"/>
    </source>
</evidence>
<dbReference type="AlphaFoldDB" id="A0AAP0PGJ4"/>
<dbReference type="Proteomes" id="UP001419268">
    <property type="component" value="Unassembled WGS sequence"/>
</dbReference>
<evidence type="ECO:0000313" key="2">
    <source>
        <dbReference type="EMBL" id="KAK9140051.1"/>
    </source>
</evidence>
<gene>
    <name evidence="2" type="ORF">Scep_009732</name>
</gene>
<name>A0AAP0PGJ4_9MAGN</name>
<protein>
    <submittedName>
        <fullName evidence="2">Uncharacterized protein</fullName>
    </submittedName>
</protein>
<reference evidence="2 3" key="1">
    <citation type="submission" date="2024-01" db="EMBL/GenBank/DDBJ databases">
        <title>Genome assemblies of Stephania.</title>
        <authorList>
            <person name="Yang L."/>
        </authorList>
    </citation>
    <scope>NUCLEOTIDE SEQUENCE [LARGE SCALE GENOMIC DNA]</scope>
    <source>
        <strain evidence="2">JXDWG</strain>
        <tissue evidence="2">Leaf</tissue>
    </source>
</reference>
<evidence type="ECO:0000313" key="3">
    <source>
        <dbReference type="Proteomes" id="UP001419268"/>
    </source>
</evidence>
<proteinExistence type="predicted"/>
<feature type="region of interest" description="Disordered" evidence="1">
    <location>
        <begin position="33"/>
        <end position="97"/>
    </location>
</feature>